<dbReference type="NCBIfam" id="TIGR01548">
    <property type="entry name" value="HAD-SF-IA-hyp1"/>
    <property type="match status" value="1"/>
</dbReference>
<dbReference type="EMBL" id="JBHZOL010000008">
    <property type="protein sequence ID" value="MFE4104938.1"/>
    <property type="molecule type" value="Genomic_DNA"/>
</dbReference>
<keyword evidence="2" id="KW-1185">Reference proteome</keyword>
<dbReference type="SUPFAM" id="SSF56784">
    <property type="entry name" value="HAD-like"/>
    <property type="match status" value="1"/>
</dbReference>
<evidence type="ECO:0000313" key="2">
    <source>
        <dbReference type="Proteomes" id="UP001600165"/>
    </source>
</evidence>
<reference evidence="1 2" key="1">
    <citation type="submission" date="2024-10" db="EMBL/GenBank/DDBJ databases">
        <authorList>
            <person name="Ratan Roy A."/>
            <person name="Morales Sandoval P.H."/>
            <person name="De Los Santos Villalobos S."/>
            <person name="Chakraborty S."/>
            <person name="Mukherjee J."/>
        </authorList>
    </citation>
    <scope>NUCLEOTIDE SEQUENCE [LARGE SCALE GENOMIC DNA]</scope>
    <source>
        <strain evidence="1 2">S1</strain>
    </source>
</reference>
<dbReference type="InterPro" id="IPR036412">
    <property type="entry name" value="HAD-like_sf"/>
</dbReference>
<dbReference type="InterPro" id="IPR050155">
    <property type="entry name" value="HAD-like_hydrolase_sf"/>
</dbReference>
<dbReference type="PANTHER" id="PTHR43434:SF1">
    <property type="entry name" value="PHOSPHOGLYCOLATE PHOSPHATASE"/>
    <property type="match status" value="1"/>
</dbReference>
<evidence type="ECO:0000313" key="1">
    <source>
        <dbReference type="EMBL" id="MFE4104938.1"/>
    </source>
</evidence>
<dbReference type="Proteomes" id="UP001600165">
    <property type="component" value="Unassembled WGS sequence"/>
</dbReference>
<gene>
    <name evidence="1" type="ORF">ACFVKH_01525</name>
</gene>
<dbReference type="Gene3D" id="3.40.50.1000">
    <property type="entry name" value="HAD superfamily/HAD-like"/>
    <property type="match status" value="1"/>
</dbReference>
<protein>
    <submittedName>
        <fullName evidence="1">TIGR01548 family HAD-type hydrolase</fullName>
    </submittedName>
</protein>
<keyword evidence="1" id="KW-0378">Hydrolase</keyword>
<comment type="caution">
    <text evidence="1">The sequence shown here is derived from an EMBL/GenBank/DDBJ whole genome shotgun (WGS) entry which is preliminary data.</text>
</comment>
<dbReference type="GO" id="GO:0016787">
    <property type="term" value="F:hydrolase activity"/>
    <property type="evidence" value="ECO:0007669"/>
    <property type="project" value="UniProtKB-KW"/>
</dbReference>
<accession>A0ABW6I9X0</accession>
<dbReference type="InterPro" id="IPR023214">
    <property type="entry name" value="HAD_sf"/>
</dbReference>
<sequence length="274" mass="30329">MSSLNIDTATAHTAKAIAVFDIDGVIRDVSGSYRRAVADTVEHFTAAAYRPTAEDIDQLKSEGCWNNDWQASQELIYRYFETQGQTRSQLALSYDELVDFFQRRYRGADLENPDQWDGYISQEAILAEQVYFAQLSHDQVAWGFFSGATQGSASYILERRIGLRQPVLVAMEDAPGKPDPTGLLKTVTLIEQQGILPGLPVVYAGDTVADMQTVQAAQAQKGDRRWLAVGILPPHVQHAADYAATYRQKLQAAGAAIVLENITQLTARLIHQLI</sequence>
<dbReference type="RefSeq" id="WP_377960696.1">
    <property type="nucleotide sequence ID" value="NZ_JBHZOL010000008.1"/>
</dbReference>
<dbReference type="Pfam" id="PF00702">
    <property type="entry name" value="Hydrolase"/>
    <property type="match status" value="1"/>
</dbReference>
<dbReference type="InterPro" id="IPR006438">
    <property type="entry name" value="HAD-SF_TIGR01548"/>
</dbReference>
<dbReference type="PANTHER" id="PTHR43434">
    <property type="entry name" value="PHOSPHOGLYCOLATE PHOSPHATASE"/>
    <property type="match status" value="1"/>
</dbReference>
<organism evidence="1 2">
    <name type="scientific">Almyronema epifaneia S1</name>
    <dbReference type="NCBI Taxonomy" id="2991925"/>
    <lineage>
        <taxon>Bacteria</taxon>
        <taxon>Bacillati</taxon>
        <taxon>Cyanobacteriota</taxon>
        <taxon>Cyanophyceae</taxon>
        <taxon>Nodosilineales</taxon>
        <taxon>Nodosilineaceae</taxon>
        <taxon>Almyronema</taxon>
        <taxon>Almyronema epifaneia</taxon>
    </lineage>
</organism>
<name>A0ABW6I9X0_9CYAN</name>
<proteinExistence type="predicted"/>